<keyword evidence="4" id="KW-0804">Transcription</keyword>
<dbReference type="GO" id="GO:0016987">
    <property type="term" value="F:sigma factor activity"/>
    <property type="evidence" value="ECO:0007669"/>
    <property type="project" value="UniProtKB-KW"/>
</dbReference>
<evidence type="ECO:0000256" key="2">
    <source>
        <dbReference type="ARBA" id="ARBA00023015"/>
    </source>
</evidence>
<evidence type="ECO:0000256" key="1">
    <source>
        <dbReference type="ARBA" id="ARBA00010641"/>
    </source>
</evidence>
<dbReference type="InterPro" id="IPR013249">
    <property type="entry name" value="RNA_pol_sigma70_r4_t2"/>
</dbReference>
<dbReference type="GO" id="GO:0003677">
    <property type="term" value="F:DNA binding"/>
    <property type="evidence" value="ECO:0007669"/>
    <property type="project" value="InterPro"/>
</dbReference>
<comment type="similarity">
    <text evidence="1">Belongs to the sigma-70 factor family. ECF subfamily.</text>
</comment>
<keyword evidence="2" id="KW-0805">Transcription regulation</keyword>
<evidence type="ECO:0000313" key="8">
    <source>
        <dbReference type="Proteomes" id="UP000599688"/>
    </source>
</evidence>
<dbReference type="PANTHER" id="PTHR43133">
    <property type="entry name" value="RNA POLYMERASE ECF-TYPE SIGMA FACTO"/>
    <property type="match status" value="1"/>
</dbReference>
<sequence>MNRDLVTEVCEERIYNKVYEEYAEPIFHHFYYKFGNVEWAEEVVQESFIKLWKKCKDVPYAKAKSFLYTVSNNWLINKHHHQKVKLKYKNQYSKTNENNQSPEFLLEEKEFKKRLLSAIENLNPKQRSVFLLHRINGKSYKEIAQIENIGLKAVEKRMSLALQHLRKHIKEI</sequence>
<evidence type="ECO:0000259" key="6">
    <source>
        <dbReference type="Pfam" id="PF08281"/>
    </source>
</evidence>
<keyword evidence="8" id="KW-1185">Reference proteome</keyword>
<dbReference type="Gene3D" id="1.10.10.10">
    <property type="entry name" value="Winged helix-like DNA-binding domain superfamily/Winged helix DNA-binding domain"/>
    <property type="match status" value="1"/>
</dbReference>
<reference evidence="7 8" key="1">
    <citation type="journal article" date="2014" name="Int. J. Syst. Evol. Microbiol.">
        <title>Complete genome sequence of Corynebacterium casei LMG S-19264T (=DSM 44701T), isolated from a smear-ripened cheese.</title>
        <authorList>
            <consortium name="US DOE Joint Genome Institute (JGI-PGF)"/>
            <person name="Walter F."/>
            <person name="Albersmeier A."/>
            <person name="Kalinowski J."/>
            <person name="Ruckert C."/>
        </authorList>
    </citation>
    <scope>NUCLEOTIDE SEQUENCE [LARGE SCALE GENOMIC DNA]</scope>
    <source>
        <strain evidence="7 8">CGMCC 1.12925</strain>
    </source>
</reference>
<dbReference type="InterPro" id="IPR036388">
    <property type="entry name" value="WH-like_DNA-bd_sf"/>
</dbReference>
<dbReference type="GO" id="GO:0006352">
    <property type="term" value="P:DNA-templated transcription initiation"/>
    <property type="evidence" value="ECO:0007669"/>
    <property type="project" value="InterPro"/>
</dbReference>
<dbReference type="AlphaFoldDB" id="A0A916ZR37"/>
<accession>A0A916ZR37</accession>
<organism evidence="7 8">
    <name type="scientific">Psychroflexus salis</name>
    <dbReference type="NCBI Taxonomy" id="1526574"/>
    <lineage>
        <taxon>Bacteria</taxon>
        <taxon>Pseudomonadati</taxon>
        <taxon>Bacteroidota</taxon>
        <taxon>Flavobacteriia</taxon>
        <taxon>Flavobacteriales</taxon>
        <taxon>Flavobacteriaceae</taxon>
        <taxon>Psychroflexus</taxon>
    </lineage>
</organism>
<proteinExistence type="inferred from homology"/>
<dbReference type="InterPro" id="IPR039425">
    <property type="entry name" value="RNA_pol_sigma-70-like"/>
</dbReference>
<evidence type="ECO:0000259" key="5">
    <source>
        <dbReference type="Pfam" id="PF04542"/>
    </source>
</evidence>
<dbReference type="CDD" id="cd06171">
    <property type="entry name" value="Sigma70_r4"/>
    <property type="match status" value="1"/>
</dbReference>
<dbReference type="InterPro" id="IPR014284">
    <property type="entry name" value="RNA_pol_sigma-70_dom"/>
</dbReference>
<keyword evidence="7" id="KW-0240">DNA-directed RNA polymerase</keyword>
<evidence type="ECO:0000256" key="4">
    <source>
        <dbReference type="ARBA" id="ARBA00023163"/>
    </source>
</evidence>
<dbReference type="Gene3D" id="1.10.1740.10">
    <property type="match status" value="1"/>
</dbReference>
<dbReference type="SUPFAM" id="SSF88659">
    <property type="entry name" value="Sigma3 and sigma4 domains of RNA polymerase sigma factors"/>
    <property type="match status" value="1"/>
</dbReference>
<name>A0A916ZR37_9FLAO</name>
<comment type="caution">
    <text evidence="7">The sequence shown here is derived from an EMBL/GenBank/DDBJ whole genome shotgun (WGS) entry which is preliminary data.</text>
</comment>
<dbReference type="EMBL" id="BMGL01000003">
    <property type="protein sequence ID" value="GGE07367.1"/>
    <property type="molecule type" value="Genomic_DNA"/>
</dbReference>
<evidence type="ECO:0000313" key="7">
    <source>
        <dbReference type="EMBL" id="GGE07367.1"/>
    </source>
</evidence>
<feature type="domain" description="RNA polymerase sigma-70 region 2" evidence="5">
    <location>
        <begin position="19"/>
        <end position="78"/>
    </location>
</feature>
<keyword evidence="3" id="KW-0731">Sigma factor</keyword>
<evidence type="ECO:0000256" key="3">
    <source>
        <dbReference type="ARBA" id="ARBA00023082"/>
    </source>
</evidence>
<dbReference type="NCBIfam" id="TIGR02937">
    <property type="entry name" value="sigma70-ECF"/>
    <property type="match status" value="1"/>
</dbReference>
<dbReference type="InterPro" id="IPR013325">
    <property type="entry name" value="RNA_pol_sigma_r2"/>
</dbReference>
<dbReference type="Pfam" id="PF04542">
    <property type="entry name" value="Sigma70_r2"/>
    <property type="match status" value="1"/>
</dbReference>
<gene>
    <name evidence="7" type="ORF">GCM10010831_06080</name>
</gene>
<dbReference type="Pfam" id="PF08281">
    <property type="entry name" value="Sigma70_r4_2"/>
    <property type="match status" value="1"/>
</dbReference>
<dbReference type="SUPFAM" id="SSF88946">
    <property type="entry name" value="Sigma2 domain of RNA polymerase sigma factors"/>
    <property type="match status" value="1"/>
</dbReference>
<feature type="domain" description="RNA polymerase sigma factor 70 region 4 type 2" evidence="6">
    <location>
        <begin position="114"/>
        <end position="165"/>
    </location>
</feature>
<dbReference type="PANTHER" id="PTHR43133:SF46">
    <property type="entry name" value="RNA POLYMERASE SIGMA-70 FACTOR ECF SUBFAMILY"/>
    <property type="match status" value="1"/>
</dbReference>
<dbReference type="InterPro" id="IPR013324">
    <property type="entry name" value="RNA_pol_sigma_r3/r4-like"/>
</dbReference>
<dbReference type="GO" id="GO:0000428">
    <property type="term" value="C:DNA-directed RNA polymerase complex"/>
    <property type="evidence" value="ECO:0007669"/>
    <property type="project" value="UniProtKB-KW"/>
</dbReference>
<protein>
    <submittedName>
        <fullName evidence="7">DNA-directed RNA polymerase sigma-70 factor</fullName>
    </submittedName>
</protein>
<dbReference type="Proteomes" id="UP000599688">
    <property type="component" value="Unassembled WGS sequence"/>
</dbReference>
<dbReference type="InterPro" id="IPR007627">
    <property type="entry name" value="RNA_pol_sigma70_r2"/>
</dbReference>
<dbReference type="RefSeq" id="WP_188405298.1">
    <property type="nucleotide sequence ID" value="NZ_BMGL01000003.1"/>
</dbReference>